<dbReference type="PANTHER" id="PTHR11571:SF150">
    <property type="entry name" value="GLUTATHIONE S-TRANSFERASE"/>
    <property type="match status" value="1"/>
</dbReference>
<accession>A0A1A8ZQ49</accession>
<dbReference type="SUPFAM" id="SSF47616">
    <property type="entry name" value="GST C-terminal domain-like"/>
    <property type="match status" value="1"/>
</dbReference>
<dbReference type="PROSITE" id="PS50404">
    <property type="entry name" value="GST_NTER"/>
    <property type="match status" value="1"/>
</dbReference>
<feature type="domain" description="GST C-terminal" evidence="2">
    <location>
        <begin position="44"/>
        <end position="161"/>
    </location>
</feature>
<evidence type="ECO:0000259" key="2">
    <source>
        <dbReference type="PROSITE" id="PS50405"/>
    </source>
</evidence>
<dbReference type="AlphaFoldDB" id="A0A1A8ZQ49"/>
<reference evidence="4" key="1">
    <citation type="submission" date="2016-05" db="EMBL/GenBank/DDBJ databases">
        <authorList>
            <person name="Naeem Raeece"/>
        </authorList>
    </citation>
    <scope>NUCLEOTIDE SEQUENCE [LARGE SCALE GENOMIC DNA]</scope>
</reference>
<dbReference type="GO" id="GO:0004364">
    <property type="term" value="F:glutathione transferase activity"/>
    <property type="evidence" value="ECO:0007669"/>
    <property type="project" value="TreeGrafter"/>
</dbReference>
<dbReference type="InterPro" id="IPR040079">
    <property type="entry name" value="Glutathione_S-Trfase"/>
</dbReference>
<organism evidence="3 4">
    <name type="scientific">Plasmodium ovale wallikeri</name>
    <dbReference type="NCBI Taxonomy" id="864142"/>
    <lineage>
        <taxon>Eukaryota</taxon>
        <taxon>Sar</taxon>
        <taxon>Alveolata</taxon>
        <taxon>Apicomplexa</taxon>
        <taxon>Aconoidasida</taxon>
        <taxon>Haemosporida</taxon>
        <taxon>Plasmodiidae</taxon>
        <taxon>Plasmodium</taxon>
        <taxon>Plasmodium (Plasmodium)</taxon>
    </lineage>
</organism>
<feature type="domain" description="GST N-terminal" evidence="1">
    <location>
        <begin position="1"/>
        <end position="42"/>
    </location>
</feature>
<dbReference type="GO" id="GO:0006749">
    <property type="term" value="P:glutathione metabolic process"/>
    <property type="evidence" value="ECO:0007669"/>
    <property type="project" value="TreeGrafter"/>
</dbReference>
<dbReference type="InterPro" id="IPR004046">
    <property type="entry name" value="GST_C"/>
</dbReference>
<name>A0A1A8ZQ49_PLAOA</name>
<dbReference type="Gene3D" id="3.40.30.10">
    <property type="entry name" value="Glutaredoxin"/>
    <property type="match status" value="1"/>
</dbReference>
<proteinExistence type="predicted"/>
<protein>
    <submittedName>
        <fullName evidence="3">Glutathione S-transferase, putative (GST)</fullName>
    </submittedName>
</protein>
<gene>
    <name evidence="3" type="ORF">POVWA2_051610</name>
</gene>
<dbReference type="InterPro" id="IPR004045">
    <property type="entry name" value="Glutathione_S-Trfase_N"/>
</dbReference>
<evidence type="ECO:0000313" key="4">
    <source>
        <dbReference type="Proteomes" id="UP000078550"/>
    </source>
</evidence>
<dbReference type="PANTHER" id="PTHR11571">
    <property type="entry name" value="GLUTATHIONE S-TRANSFERASE"/>
    <property type="match status" value="1"/>
</dbReference>
<dbReference type="InterPro" id="IPR036282">
    <property type="entry name" value="Glutathione-S-Trfase_C_sf"/>
</dbReference>
<dbReference type="InterPro" id="IPR036249">
    <property type="entry name" value="Thioredoxin-like_sf"/>
</dbReference>
<dbReference type="SFLD" id="SFLDS00019">
    <property type="entry name" value="Glutathione_Transferase_(cytos"/>
    <property type="match status" value="1"/>
</dbReference>
<dbReference type="PROSITE" id="PS50405">
    <property type="entry name" value="GST_CTER"/>
    <property type="match status" value="1"/>
</dbReference>
<dbReference type="InterPro" id="IPR050213">
    <property type="entry name" value="GST_superfamily"/>
</dbReference>
<dbReference type="Pfam" id="PF14497">
    <property type="entry name" value="GST_C_3"/>
    <property type="match status" value="1"/>
</dbReference>
<dbReference type="SUPFAM" id="SSF52833">
    <property type="entry name" value="Thioredoxin-like"/>
    <property type="match status" value="1"/>
</dbReference>
<sequence>MNILHTTKYHISIIPILEIGDLIFAQSQAIVRYLSKKYNICGNNELNEFYADMIFCGVQDIHYKFNNTNLFKQNETTFLNEELPKWSGYFENLLKKNNTNYFVGDNLTYADLAVFNLYDDIETKYPNSLKNLCTKRAWYHLFAVISAPRHSTPTIDLYPPIGKALLYMVYMHLCTCANTRANTPVDNVAKCAYKSDEIYRALNSQSN</sequence>
<dbReference type="Proteomes" id="UP000078550">
    <property type="component" value="Unassembled WGS sequence"/>
</dbReference>
<dbReference type="CDD" id="cd03192">
    <property type="entry name" value="GST_C_Sigma_like"/>
    <property type="match status" value="1"/>
</dbReference>
<keyword evidence="3" id="KW-0808">Transferase</keyword>
<evidence type="ECO:0000313" key="3">
    <source>
        <dbReference type="EMBL" id="SBT46238.1"/>
    </source>
</evidence>
<dbReference type="Gene3D" id="1.20.1050.10">
    <property type="match status" value="1"/>
</dbReference>
<dbReference type="InterPro" id="IPR010987">
    <property type="entry name" value="Glutathione-S-Trfase_C-like"/>
</dbReference>
<dbReference type="EMBL" id="FLRE01000182">
    <property type="protein sequence ID" value="SBT46238.1"/>
    <property type="molecule type" value="Genomic_DNA"/>
</dbReference>
<evidence type="ECO:0000259" key="1">
    <source>
        <dbReference type="PROSITE" id="PS50404"/>
    </source>
</evidence>